<feature type="compositionally biased region" description="Basic and acidic residues" evidence="1">
    <location>
        <begin position="155"/>
        <end position="165"/>
    </location>
</feature>
<comment type="caution">
    <text evidence="3">The sequence shown here is derived from an EMBL/GenBank/DDBJ whole genome shotgun (WGS) entry which is preliminary data.</text>
</comment>
<feature type="region of interest" description="Disordered" evidence="1">
    <location>
        <begin position="118"/>
        <end position="263"/>
    </location>
</feature>
<keyword evidence="4" id="KW-1185">Reference proteome</keyword>
<dbReference type="Proteomes" id="UP001357485">
    <property type="component" value="Unassembled WGS sequence"/>
</dbReference>
<protein>
    <recommendedName>
        <fullName evidence="2">Stc1 domain-containing protein</fullName>
    </recommendedName>
</protein>
<evidence type="ECO:0000256" key="1">
    <source>
        <dbReference type="SAM" id="MobiDB-lite"/>
    </source>
</evidence>
<feature type="compositionally biased region" description="Low complexity" evidence="1">
    <location>
        <begin position="167"/>
        <end position="225"/>
    </location>
</feature>
<organism evidence="3 4">
    <name type="scientific">Cryomyces antarcticus</name>
    <dbReference type="NCBI Taxonomy" id="329879"/>
    <lineage>
        <taxon>Eukaryota</taxon>
        <taxon>Fungi</taxon>
        <taxon>Dikarya</taxon>
        <taxon>Ascomycota</taxon>
        <taxon>Pezizomycotina</taxon>
        <taxon>Dothideomycetes</taxon>
        <taxon>Dothideomycetes incertae sedis</taxon>
        <taxon>Cryomyces</taxon>
    </lineage>
</organism>
<feature type="compositionally biased region" description="Acidic residues" evidence="1">
    <location>
        <begin position="244"/>
        <end position="263"/>
    </location>
</feature>
<dbReference type="InterPro" id="IPR024630">
    <property type="entry name" value="Stc1"/>
</dbReference>
<name>A0ABR0LP72_9PEZI</name>
<evidence type="ECO:0000313" key="3">
    <source>
        <dbReference type="EMBL" id="KAK5200569.1"/>
    </source>
</evidence>
<proteinExistence type="predicted"/>
<feature type="compositionally biased region" description="Acidic residues" evidence="1">
    <location>
        <begin position="125"/>
        <end position="146"/>
    </location>
</feature>
<sequence length="263" mass="29047">MAPPRSAYSGGYSHFTANKLKQVQLPEKIHCTSCKKHKPQIQYSNKQMADLRHAIFTRGSGATTKIRCRNCTGTQVTELECVGCDTVKGLDEFSRTHRRNPDNARCKVCMDIQVAIEPGEMHDDGSEEDSEDSNPFERDQDNDDDGYQGSSANVPDKDGWVERLRKGPSTATYGGTSTSGVTSNTRSDWPRPVSRPAASRPTASVAGSSSAWPKIKAAKPAPKSAFESDDDSEHSERDDGSRNDDDEEQEEEEEDNDDDILVW</sequence>
<feature type="compositionally biased region" description="Basic and acidic residues" evidence="1">
    <location>
        <begin position="234"/>
        <end position="243"/>
    </location>
</feature>
<gene>
    <name evidence="3" type="ORF">LTR16_005677</name>
</gene>
<reference evidence="3 4" key="1">
    <citation type="submission" date="2023-08" db="EMBL/GenBank/DDBJ databases">
        <title>Black Yeasts Isolated from many extreme environments.</title>
        <authorList>
            <person name="Coleine C."/>
            <person name="Stajich J.E."/>
            <person name="Selbmann L."/>
        </authorList>
    </citation>
    <scope>NUCLEOTIDE SEQUENCE [LARGE SCALE GENOMIC DNA]</scope>
    <source>
        <strain evidence="3 4">CCFEE 536</strain>
    </source>
</reference>
<dbReference type="Pfam" id="PF12898">
    <property type="entry name" value="Stc1"/>
    <property type="match status" value="1"/>
</dbReference>
<accession>A0ABR0LP72</accession>
<evidence type="ECO:0000259" key="2">
    <source>
        <dbReference type="Pfam" id="PF12898"/>
    </source>
</evidence>
<evidence type="ECO:0000313" key="4">
    <source>
        <dbReference type="Proteomes" id="UP001357485"/>
    </source>
</evidence>
<dbReference type="EMBL" id="JAVRRA010017359">
    <property type="protein sequence ID" value="KAK5200569.1"/>
    <property type="molecule type" value="Genomic_DNA"/>
</dbReference>
<feature type="domain" description="Stc1" evidence="2">
    <location>
        <begin position="31"/>
        <end position="110"/>
    </location>
</feature>